<name>A0A0M3ISN2_ASCLU</name>
<accession>A0A0M3ISN2</accession>
<proteinExistence type="predicted"/>
<keyword evidence="1" id="KW-1185">Reference proteome</keyword>
<dbReference type="Proteomes" id="UP000036681">
    <property type="component" value="Unplaced"/>
</dbReference>
<evidence type="ECO:0000313" key="1">
    <source>
        <dbReference type="Proteomes" id="UP000036681"/>
    </source>
</evidence>
<dbReference type="AlphaFoldDB" id="A0A0M3ISN2"/>
<protein>
    <submittedName>
        <fullName evidence="2">Crp/Fnr family transcriptional regulator</fullName>
    </submittedName>
</protein>
<organism evidence="1 2">
    <name type="scientific">Ascaris lumbricoides</name>
    <name type="common">Giant roundworm</name>
    <dbReference type="NCBI Taxonomy" id="6252"/>
    <lineage>
        <taxon>Eukaryota</taxon>
        <taxon>Metazoa</taxon>
        <taxon>Ecdysozoa</taxon>
        <taxon>Nematoda</taxon>
        <taxon>Chromadorea</taxon>
        <taxon>Rhabditida</taxon>
        <taxon>Spirurina</taxon>
        <taxon>Ascaridomorpha</taxon>
        <taxon>Ascaridoidea</taxon>
        <taxon>Ascarididae</taxon>
        <taxon>Ascaris</taxon>
    </lineage>
</organism>
<reference evidence="2" key="1">
    <citation type="submission" date="2017-02" db="UniProtKB">
        <authorList>
            <consortium name="WormBaseParasite"/>
        </authorList>
    </citation>
    <scope>IDENTIFICATION</scope>
</reference>
<dbReference type="WBParaSite" id="ALUE_0002176001-mRNA-1">
    <property type="protein sequence ID" value="ALUE_0002176001-mRNA-1"/>
    <property type="gene ID" value="ALUE_0002176001"/>
</dbReference>
<sequence length="95" mass="10834">MVGKTLAFVEPITHDLLLGPRQIRCPWKQGLITSEKLTSNPLYYLVKGEQKVVFNATKPLDSSELNELVLDRLVQKQFSCLLLINHTSPMTVRIR</sequence>
<evidence type="ECO:0000313" key="2">
    <source>
        <dbReference type="WBParaSite" id="ALUE_0002176001-mRNA-1"/>
    </source>
</evidence>